<reference evidence="7" key="2">
    <citation type="submission" date="2024-01" db="EMBL/GenBank/DDBJ databases">
        <title>Comparative genomics of Cryptococcus and Kwoniella reveals pathogenesis evolution and contrasting modes of karyotype evolution via chromosome fusion or intercentromeric recombination.</title>
        <authorList>
            <person name="Coelho M.A."/>
            <person name="David-Palma M."/>
            <person name="Shea T."/>
            <person name="Bowers K."/>
            <person name="McGinley-Smith S."/>
            <person name="Mohammad A.W."/>
            <person name="Gnirke A."/>
            <person name="Yurkov A.M."/>
            <person name="Nowrousian M."/>
            <person name="Sun S."/>
            <person name="Cuomo C.A."/>
            <person name="Heitman J."/>
        </authorList>
    </citation>
    <scope>NUCLEOTIDE SEQUENCE</scope>
    <source>
        <strain evidence="7">CBS 12478</strain>
    </source>
</reference>
<dbReference type="PANTHER" id="PTHR22902">
    <property type="entry name" value="SESQUIPEDALIAN"/>
    <property type="match status" value="1"/>
</dbReference>
<evidence type="ECO:0000256" key="1">
    <source>
        <dbReference type="ARBA" id="ARBA00022443"/>
    </source>
</evidence>
<dbReference type="PANTHER" id="PTHR22902:SF27">
    <property type="entry name" value="PLECKSTRIN HOMOLOGY DOMAIN-CONTAINING FAMILY A MEMBER 3"/>
    <property type="match status" value="1"/>
</dbReference>
<feature type="compositionally biased region" description="Low complexity" evidence="4">
    <location>
        <begin position="457"/>
        <end position="487"/>
    </location>
</feature>
<dbReference type="PRINTS" id="PR00452">
    <property type="entry name" value="SH3DOMAIN"/>
</dbReference>
<dbReference type="GO" id="GO:0042147">
    <property type="term" value="P:retrograde transport, endosome to Golgi"/>
    <property type="evidence" value="ECO:0007669"/>
    <property type="project" value="TreeGrafter"/>
</dbReference>
<dbReference type="PROSITE" id="PS50003">
    <property type="entry name" value="PH_DOMAIN"/>
    <property type="match status" value="1"/>
</dbReference>
<dbReference type="SUPFAM" id="SSF50729">
    <property type="entry name" value="PH domain-like"/>
    <property type="match status" value="1"/>
</dbReference>
<gene>
    <name evidence="7" type="ORF">CI109_103596</name>
</gene>
<feature type="domain" description="SH3" evidence="5">
    <location>
        <begin position="1"/>
        <end position="63"/>
    </location>
</feature>
<feature type="region of interest" description="Disordered" evidence="4">
    <location>
        <begin position="371"/>
        <end position="422"/>
    </location>
</feature>
<keyword evidence="8" id="KW-1185">Reference proteome</keyword>
<protein>
    <recommendedName>
        <fullName evidence="9">PH domain-containing protein</fullName>
    </recommendedName>
</protein>
<feature type="region of interest" description="Disordered" evidence="4">
    <location>
        <begin position="457"/>
        <end position="510"/>
    </location>
</feature>
<dbReference type="PROSITE" id="PS50002">
    <property type="entry name" value="SH3"/>
    <property type="match status" value="1"/>
</dbReference>
<keyword evidence="1 3" id="KW-0728">SH3 domain</keyword>
<evidence type="ECO:0000256" key="2">
    <source>
        <dbReference type="ARBA" id="ARBA00022553"/>
    </source>
</evidence>
<feature type="region of interest" description="Disordered" evidence="4">
    <location>
        <begin position="191"/>
        <end position="319"/>
    </location>
</feature>
<evidence type="ECO:0000256" key="4">
    <source>
        <dbReference type="SAM" id="MobiDB-lite"/>
    </source>
</evidence>
<feature type="compositionally biased region" description="Pro residues" evidence="4">
    <location>
        <begin position="263"/>
        <end position="273"/>
    </location>
</feature>
<dbReference type="InterPro" id="IPR036028">
    <property type="entry name" value="SH3-like_dom_sf"/>
</dbReference>
<dbReference type="GO" id="GO:0005802">
    <property type="term" value="C:trans-Golgi network"/>
    <property type="evidence" value="ECO:0007669"/>
    <property type="project" value="TreeGrafter"/>
</dbReference>
<evidence type="ECO:0000313" key="8">
    <source>
        <dbReference type="Proteomes" id="UP000322225"/>
    </source>
</evidence>
<dbReference type="Pfam" id="PF00018">
    <property type="entry name" value="SH3_1"/>
    <property type="match status" value="1"/>
</dbReference>
<dbReference type="GO" id="GO:0001881">
    <property type="term" value="P:receptor recycling"/>
    <property type="evidence" value="ECO:0007669"/>
    <property type="project" value="TreeGrafter"/>
</dbReference>
<dbReference type="SMART" id="SM00326">
    <property type="entry name" value="SH3"/>
    <property type="match status" value="1"/>
</dbReference>
<feature type="domain" description="PH" evidence="6">
    <location>
        <begin position="577"/>
        <end position="674"/>
    </location>
</feature>
<evidence type="ECO:0000313" key="7">
    <source>
        <dbReference type="EMBL" id="WWD19138.1"/>
    </source>
</evidence>
<evidence type="ECO:0000259" key="5">
    <source>
        <dbReference type="PROSITE" id="PS50002"/>
    </source>
</evidence>
<dbReference type="GO" id="GO:0005829">
    <property type="term" value="C:cytosol"/>
    <property type="evidence" value="ECO:0007669"/>
    <property type="project" value="GOC"/>
</dbReference>
<keyword evidence="2" id="KW-0597">Phosphoprotein</keyword>
<dbReference type="CDD" id="cd13316">
    <property type="entry name" value="PH_Boi"/>
    <property type="match status" value="1"/>
</dbReference>
<dbReference type="GO" id="GO:0007032">
    <property type="term" value="P:endosome organization"/>
    <property type="evidence" value="ECO:0007669"/>
    <property type="project" value="TreeGrafter"/>
</dbReference>
<dbReference type="RefSeq" id="XP_065823406.1">
    <property type="nucleotide sequence ID" value="XM_065967334.1"/>
</dbReference>
<dbReference type="GO" id="GO:0055037">
    <property type="term" value="C:recycling endosome"/>
    <property type="evidence" value="ECO:0007669"/>
    <property type="project" value="TreeGrafter"/>
</dbReference>
<dbReference type="KEGG" id="ksn:43586013"/>
<feature type="compositionally biased region" description="Polar residues" evidence="4">
    <location>
        <begin position="239"/>
        <end position="253"/>
    </location>
</feature>
<dbReference type="AlphaFoldDB" id="A0AAJ8LH38"/>
<dbReference type="Gene3D" id="2.30.30.40">
    <property type="entry name" value="SH3 Domains"/>
    <property type="match status" value="1"/>
</dbReference>
<name>A0AAJ8LH38_9TREE</name>
<dbReference type="Gene3D" id="2.30.29.30">
    <property type="entry name" value="Pleckstrin-homology domain (PH domain)/Phosphotyrosine-binding domain (PTB)"/>
    <property type="match status" value="1"/>
</dbReference>
<evidence type="ECO:0000259" key="6">
    <source>
        <dbReference type="PROSITE" id="PS50003"/>
    </source>
</evidence>
<dbReference type="CDD" id="cd00174">
    <property type="entry name" value="SH3"/>
    <property type="match status" value="1"/>
</dbReference>
<feature type="region of interest" description="Disordered" evidence="4">
    <location>
        <begin position="695"/>
        <end position="794"/>
    </location>
</feature>
<dbReference type="InterPro" id="IPR001452">
    <property type="entry name" value="SH3_domain"/>
</dbReference>
<dbReference type="SUPFAM" id="SSF47769">
    <property type="entry name" value="SAM/Pointed domain"/>
    <property type="match status" value="1"/>
</dbReference>
<accession>A0AAJ8LH38</accession>
<evidence type="ECO:0008006" key="9">
    <source>
        <dbReference type="Google" id="ProtNLM"/>
    </source>
</evidence>
<dbReference type="Proteomes" id="UP000322225">
    <property type="component" value="Chromosome 6"/>
</dbReference>
<dbReference type="SUPFAM" id="SSF50044">
    <property type="entry name" value="SH3-domain"/>
    <property type="match status" value="1"/>
</dbReference>
<feature type="compositionally biased region" description="Polar residues" evidence="4">
    <location>
        <begin position="776"/>
        <end position="786"/>
    </location>
</feature>
<dbReference type="InterPro" id="IPR001849">
    <property type="entry name" value="PH_domain"/>
</dbReference>
<dbReference type="InterPro" id="IPR011993">
    <property type="entry name" value="PH-like_dom_sf"/>
</dbReference>
<dbReference type="EMBL" id="CP144056">
    <property type="protein sequence ID" value="WWD19138.1"/>
    <property type="molecule type" value="Genomic_DNA"/>
</dbReference>
<feature type="region of interest" description="Disordered" evidence="4">
    <location>
        <begin position="537"/>
        <end position="562"/>
    </location>
</feature>
<proteinExistence type="predicted"/>
<dbReference type="Pfam" id="PF00169">
    <property type="entry name" value="PH"/>
    <property type="match status" value="1"/>
</dbReference>
<sequence length="915" mass="97148">MVLVVSAIHTFVAEHGDELEFQAGEKIEVLEKDDAFGDGWWRGRNEKGEEGLFPATYISEAPPSPEKAAPAPLRSDPPSPKARSINGHSEVNGNDHLPEPNVPTGELHLAPPSVPVPEESPRGTSTLDNQGQGGILDSAVSTVEAAAATVGNVMSKTIGDVQDAIESITARPDSDDEQELGIGQGARAKLAEQARLANEQRERNQRSSGGVTGLVYSDESEDEEDEQRRSVQVGKKGTISPTLNGFAAGQTTADHPVLAKAPSPSPGLPPTITTPPVHTPTHLNTATGSLEPALQLSSTPPLDKPSNRSSATPGKPPSSWTIDDVFAWAQSKGFDEPICEKFKELDIPQFGKRMRIAAAISELRRPSSVISASSQQLSPSGLPVGVSSGMSSRGMSAPPSTFGQPFQSTTPPLSTPPMSASSDDALAHAAWSHGRKTSGAALSMTAPAMEAIKENQAQTPASITTPTTQPSSTAASMPTSPVTPSSAITKRESTGSMGHKRGKPSLDNNKERLSFFGRTRKPAPSIEQQRASSRLGFPTNNKVHQMQPATPETNKRISSSGGVGAAGTAAALKQIGTPDYSGYMKKKGERYGTWKQRFFVLKGSHLYYLKSEHEDRVKGHIDLTGHRVIVDENTQPGSYGFRLVGSGNDKSHYFSSPERTHIREWMKAVMKATIARDYTVPVTSSCNIPTIPLAEAQALAPRPPSPASRDATQRATRRENPNQLTAHDASMSLDTTSGERRRASTQLNVPSPGRPSRDTRRPSSNYSAVVPPPAKTSPSNSTSNAPRPSVASFYPTDEGSHVELVRWVNSLLPTIYPRASSIPQSFVSGEVIFLLVKHLSGIEPSPPVPPTAFAPESNGSPGLEGLFAMMDTLIDAGVDTAGVSINDVRNGDPGGISKLLKSVKGWHEQGAGVAQ</sequence>
<dbReference type="SMART" id="SM00233">
    <property type="entry name" value="PH"/>
    <property type="match status" value="1"/>
</dbReference>
<reference evidence="7" key="1">
    <citation type="submission" date="2017-08" db="EMBL/GenBank/DDBJ databases">
        <authorList>
            <person name="Cuomo C."/>
            <person name="Billmyre B."/>
            <person name="Heitman J."/>
        </authorList>
    </citation>
    <scope>NUCLEOTIDE SEQUENCE</scope>
    <source>
        <strain evidence="7">CBS 12478</strain>
    </source>
</reference>
<organism evidence="7 8">
    <name type="scientific">Kwoniella shandongensis</name>
    <dbReference type="NCBI Taxonomy" id="1734106"/>
    <lineage>
        <taxon>Eukaryota</taxon>
        <taxon>Fungi</taxon>
        <taxon>Dikarya</taxon>
        <taxon>Basidiomycota</taxon>
        <taxon>Agaricomycotina</taxon>
        <taxon>Tremellomycetes</taxon>
        <taxon>Tremellales</taxon>
        <taxon>Cryptococcaceae</taxon>
        <taxon>Kwoniella</taxon>
    </lineage>
</organism>
<dbReference type="GO" id="GO:0005769">
    <property type="term" value="C:early endosome"/>
    <property type="evidence" value="ECO:0007669"/>
    <property type="project" value="TreeGrafter"/>
</dbReference>
<feature type="compositionally biased region" description="Polar residues" evidence="4">
    <location>
        <begin position="537"/>
        <end position="552"/>
    </location>
</feature>
<dbReference type="InterPro" id="IPR013761">
    <property type="entry name" value="SAM/pointed_sf"/>
</dbReference>
<dbReference type="InterPro" id="IPR045188">
    <property type="entry name" value="Boi1/Boi2-like"/>
</dbReference>
<feature type="region of interest" description="Disordered" evidence="4">
    <location>
        <begin position="58"/>
        <end position="134"/>
    </location>
</feature>
<evidence type="ECO:0000256" key="3">
    <source>
        <dbReference type="PROSITE-ProRule" id="PRU00192"/>
    </source>
</evidence>
<dbReference type="GeneID" id="43586013"/>